<sequence>MLLEGPYGVFTAEKSAGSRVVLIAAGVGIAPIRAILEDCHPQQQPIRIVRLRNEREFAHRAEIEDLVRSRGGELHLIVGPREWFSARDPFTARSLGAMIPGIADRHAFICGPAALESAVIKGLRKAGMTSTNIHLERFGV</sequence>
<dbReference type="PANTHER" id="PTHR47354">
    <property type="entry name" value="NADH OXIDOREDUCTASE HCR"/>
    <property type="match status" value="1"/>
</dbReference>
<dbReference type="AlphaFoldDB" id="A0A6J6SHG0"/>
<organism evidence="2">
    <name type="scientific">freshwater metagenome</name>
    <dbReference type="NCBI Taxonomy" id="449393"/>
    <lineage>
        <taxon>unclassified sequences</taxon>
        <taxon>metagenomes</taxon>
        <taxon>ecological metagenomes</taxon>
    </lineage>
</organism>
<dbReference type="SUPFAM" id="SSF52343">
    <property type="entry name" value="Ferredoxin reductase-like, C-terminal NADP-linked domain"/>
    <property type="match status" value="1"/>
</dbReference>
<dbReference type="PRINTS" id="PR00410">
    <property type="entry name" value="PHEHYDRXLASE"/>
</dbReference>
<evidence type="ECO:0000313" key="2">
    <source>
        <dbReference type="EMBL" id="CAB4734376.1"/>
    </source>
</evidence>
<dbReference type="EMBL" id="CAEZYW010000039">
    <property type="protein sequence ID" value="CAB4734376.1"/>
    <property type="molecule type" value="Genomic_DNA"/>
</dbReference>
<dbReference type="InterPro" id="IPR001433">
    <property type="entry name" value="OxRdtase_FAD/NAD-bd"/>
</dbReference>
<dbReference type="PANTHER" id="PTHR47354:SF5">
    <property type="entry name" value="PROTEIN RFBI"/>
    <property type="match status" value="1"/>
</dbReference>
<dbReference type="InterPro" id="IPR050415">
    <property type="entry name" value="MRET"/>
</dbReference>
<gene>
    <name evidence="2" type="ORF">UFOPK2786_00395</name>
</gene>
<dbReference type="Pfam" id="PF00175">
    <property type="entry name" value="NAD_binding_1"/>
    <property type="match status" value="1"/>
</dbReference>
<evidence type="ECO:0000259" key="1">
    <source>
        <dbReference type="Pfam" id="PF00175"/>
    </source>
</evidence>
<feature type="domain" description="Oxidoreductase FAD/NAD(P)-binding" evidence="1">
    <location>
        <begin position="22"/>
        <end position="119"/>
    </location>
</feature>
<dbReference type="GO" id="GO:0016491">
    <property type="term" value="F:oxidoreductase activity"/>
    <property type="evidence" value="ECO:0007669"/>
    <property type="project" value="InterPro"/>
</dbReference>
<proteinExistence type="predicted"/>
<name>A0A6J6SHG0_9ZZZZ</name>
<accession>A0A6J6SHG0</accession>
<reference evidence="2" key="1">
    <citation type="submission" date="2020-05" db="EMBL/GenBank/DDBJ databases">
        <authorList>
            <person name="Chiriac C."/>
            <person name="Salcher M."/>
            <person name="Ghai R."/>
            <person name="Kavagutti S V."/>
        </authorList>
    </citation>
    <scope>NUCLEOTIDE SEQUENCE</scope>
</reference>
<protein>
    <submittedName>
        <fullName evidence="2">Unannotated protein</fullName>
    </submittedName>
</protein>
<dbReference type="Gene3D" id="3.40.50.80">
    <property type="entry name" value="Nucleotide-binding domain of ferredoxin-NADP reductase (FNR) module"/>
    <property type="match status" value="1"/>
</dbReference>
<dbReference type="InterPro" id="IPR039261">
    <property type="entry name" value="FNR_nucleotide-bd"/>
</dbReference>